<dbReference type="PANTHER" id="PTHR11717:SF31">
    <property type="entry name" value="LOW MOLECULAR WEIGHT PROTEIN-TYROSINE-PHOSPHATASE ETP-RELATED"/>
    <property type="match status" value="1"/>
</dbReference>
<keyword evidence="7" id="KW-1185">Reference proteome</keyword>
<evidence type="ECO:0000259" key="5">
    <source>
        <dbReference type="SMART" id="SM00226"/>
    </source>
</evidence>
<feature type="active site" description="Nucleophile" evidence="4">
    <location>
        <position position="25"/>
    </location>
</feature>
<dbReference type="RefSeq" id="WP_121807162.1">
    <property type="nucleotide sequence ID" value="NZ_RDBE01000010.1"/>
</dbReference>
<protein>
    <submittedName>
        <fullName evidence="6">Low molecular weight phosphatase family protein</fullName>
    </submittedName>
</protein>
<dbReference type="Pfam" id="PF01451">
    <property type="entry name" value="LMWPc"/>
    <property type="match status" value="1"/>
</dbReference>
<accession>A0A3L8NWN1</accession>
<dbReference type="EMBL" id="RDBE01000010">
    <property type="protein sequence ID" value="RLV47656.1"/>
    <property type="molecule type" value="Genomic_DNA"/>
</dbReference>
<evidence type="ECO:0000313" key="7">
    <source>
        <dbReference type="Proteomes" id="UP000281708"/>
    </source>
</evidence>
<dbReference type="OrthoDB" id="9784339at2"/>
<evidence type="ECO:0000256" key="4">
    <source>
        <dbReference type="PIRSR" id="PIRSR617867-1"/>
    </source>
</evidence>
<sequence>MSATSPPAGGGHSHAGQPLRVLFVCTANISRSPYAELYARASTQRRGVPLEFDSAGTWAVPGNPIDPVMGYQLAQRGIDSGAFRSRRVTPQDVSDADVVLVMEEVHRSFLLEDVPAAIGKVFTLGQFAGRTVQFPTAHGTDLVDALGKRRTRGRVDDDVADPYRRGEEVAAATASRLDRLLEVALYALHPASGEQAPAPIPGRRG</sequence>
<evidence type="ECO:0000313" key="6">
    <source>
        <dbReference type="EMBL" id="RLV47656.1"/>
    </source>
</evidence>
<evidence type="ECO:0000256" key="3">
    <source>
        <dbReference type="ARBA" id="ARBA00022912"/>
    </source>
</evidence>
<dbReference type="InterPro" id="IPR036196">
    <property type="entry name" value="Ptyr_pPase_sf"/>
</dbReference>
<dbReference type="Gene3D" id="3.40.50.2300">
    <property type="match status" value="1"/>
</dbReference>
<comment type="caution">
    <text evidence="6">The sequence shown here is derived from an EMBL/GenBank/DDBJ whole genome shotgun (WGS) entry which is preliminary data.</text>
</comment>
<keyword evidence="2" id="KW-0378">Hydrolase</keyword>
<name>A0A3L8NWN1_9ACTN</name>
<evidence type="ECO:0000256" key="2">
    <source>
        <dbReference type="ARBA" id="ARBA00022801"/>
    </source>
</evidence>
<dbReference type="GO" id="GO:0004725">
    <property type="term" value="F:protein tyrosine phosphatase activity"/>
    <property type="evidence" value="ECO:0007669"/>
    <property type="project" value="InterPro"/>
</dbReference>
<dbReference type="InterPro" id="IPR023485">
    <property type="entry name" value="Ptyr_pPase"/>
</dbReference>
<dbReference type="InterPro" id="IPR017867">
    <property type="entry name" value="Tyr_phospatase_low_mol_wt"/>
</dbReference>
<dbReference type="PANTHER" id="PTHR11717">
    <property type="entry name" value="LOW MOLECULAR WEIGHT PROTEIN TYROSINE PHOSPHATASE"/>
    <property type="match status" value="1"/>
</dbReference>
<proteinExistence type="inferred from homology"/>
<feature type="active site" evidence="4">
    <location>
        <position position="31"/>
    </location>
</feature>
<organism evidence="6 7">
    <name type="scientific">Nocardioides mangrovicus</name>
    <dbReference type="NCBI Taxonomy" id="2478913"/>
    <lineage>
        <taxon>Bacteria</taxon>
        <taxon>Bacillati</taxon>
        <taxon>Actinomycetota</taxon>
        <taxon>Actinomycetes</taxon>
        <taxon>Propionibacteriales</taxon>
        <taxon>Nocardioidaceae</taxon>
        <taxon>Nocardioides</taxon>
    </lineage>
</organism>
<feature type="domain" description="Phosphotyrosine protein phosphatase I" evidence="5">
    <location>
        <begin position="19"/>
        <end position="183"/>
    </location>
</feature>
<dbReference type="SMART" id="SM00226">
    <property type="entry name" value="LMWPc"/>
    <property type="match status" value="1"/>
</dbReference>
<dbReference type="AlphaFoldDB" id="A0A3L8NWN1"/>
<comment type="similarity">
    <text evidence="1">Belongs to the low molecular weight phosphotyrosine protein phosphatase family.</text>
</comment>
<dbReference type="PRINTS" id="PR00719">
    <property type="entry name" value="LMWPTPASE"/>
</dbReference>
<dbReference type="SUPFAM" id="SSF52788">
    <property type="entry name" value="Phosphotyrosine protein phosphatases I"/>
    <property type="match status" value="1"/>
</dbReference>
<gene>
    <name evidence="6" type="ORF">D9V37_15965</name>
</gene>
<dbReference type="InterPro" id="IPR050438">
    <property type="entry name" value="LMW_PTPase"/>
</dbReference>
<evidence type="ECO:0000256" key="1">
    <source>
        <dbReference type="ARBA" id="ARBA00011063"/>
    </source>
</evidence>
<keyword evidence="3" id="KW-0904">Protein phosphatase</keyword>
<dbReference type="Proteomes" id="UP000281708">
    <property type="component" value="Unassembled WGS sequence"/>
</dbReference>
<reference evidence="6 7" key="1">
    <citation type="submission" date="2018-10" db="EMBL/GenBank/DDBJ databases">
        <title>Marmoricola sp. 4Q3S-7 whole genome shotgun sequence.</title>
        <authorList>
            <person name="Li F."/>
        </authorList>
    </citation>
    <scope>NUCLEOTIDE SEQUENCE [LARGE SCALE GENOMIC DNA]</scope>
    <source>
        <strain evidence="6 7">4Q3S-7</strain>
    </source>
</reference>